<feature type="compositionally biased region" description="Basic residues" evidence="1">
    <location>
        <begin position="915"/>
        <end position="924"/>
    </location>
</feature>
<evidence type="ECO:0008006" key="3">
    <source>
        <dbReference type="Google" id="ProtNLM"/>
    </source>
</evidence>
<name>A0A8C0W2T4_CASCN</name>
<feature type="region of interest" description="Disordered" evidence="1">
    <location>
        <begin position="1121"/>
        <end position="1140"/>
    </location>
</feature>
<dbReference type="InterPro" id="IPR052270">
    <property type="entry name" value="CACF_protein"/>
</dbReference>
<dbReference type="Ensembl" id="ENSCCNT00000005535.1">
    <property type="protein sequence ID" value="ENSCCNP00000004224.1"/>
    <property type="gene ID" value="ENSCCNG00000004230.1"/>
</dbReference>
<protein>
    <recommendedName>
        <fullName evidence="3">Protein SFI1</fullName>
    </recommendedName>
</protein>
<dbReference type="GO" id="GO:0019902">
    <property type="term" value="F:phosphatase binding"/>
    <property type="evidence" value="ECO:0007669"/>
    <property type="project" value="TreeGrafter"/>
</dbReference>
<feature type="region of interest" description="Disordered" evidence="1">
    <location>
        <begin position="856"/>
        <end position="895"/>
    </location>
</feature>
<accession>A0A8C0W2T4</accession>
<dbReference type="AlphaFoldDB" id="A0A8C0W2T4"/>
<dbReference type="PANTHER" id="PTHR22028">
    <property type="entry name" value="SFI1 SPINDLE BODY DOMAIN-CONTAINING PROTEIN-RELATED"/>
    <property type="match status" value="1"/>
</dbReference>
<reference evidence="2" key="1">
    <citation type="submission" date="2023-09" db="UniProtKB">
        <authorList>
            <consortium name="Ensembl"/>
        </authorList>
    </citation>
    <scope>IDENTIFICATION</scope>
</reference>
<sequence length="1140" mass="135800">MVKKPYSQKALPTKKSSNTSGIRRVLPRTTHPVQYVTSRTWTRQGRLRALRLRCVARKFLYLWIRMTFGRVFPSRARFYYEQKILRKVFGEWKEEWWVSHREWKLCVRADCHYRYYLYSLMFHTWKAYVRQRQEMRRKHIRAEDHDAKRKMRWAWKSWLIHVVVRRTKLEMQMTAQELRQRSMLWVWWGKWRQQLGEVRVSRALEAVAVKHRTLILQLQAWSRWQEQLLHRQREREKVVSAVRHHQQWQKHRSLKAWLEYLHARRAKTQQNEMAARFHRVTVLQIHFCDWQWAWERRQSLAAQQALVEELARKMVLRRALTHWKHFVLLCAEEAAQCQAAEEHHRLSLLLLRRFWSLWHYRIEQREEREKLPLLHAAWVHYRVTLLRKCVRLWLQYTQKRRHKQLLQATADSHFQQRALSAAFHTWSRLWRQHQQEHVLSAQAVRFHRGTVEKQVFAIWWQKMFQHRENRLAERMAILQAERHLLQRSWSMWHQQAAARRQEQEWQAVACAHHQQGQLRKAFWVWRESTAGIAPSPGPSALGGRSLLCSQCLALRAAEQQQLMQADLRGQRIALRRALRKWLAYQSRVRSVLQEVAARESQHNRQLLRWVLRRWRQNTVARVDEARKCSEASVHYRRTLCSKVLVRWREVASVQIHCRQWEAGALREARKVLDRGRLRTWFRHWRDCSQRVAQQRAQLERAAQCRRRRLLLEGVTRWKTHHLGCVRKRLLQRQGTQLLAQRLTRTCFCQWRQQLAARRQEQQSTARALWFWAFSLQARAWTAWLGFVLERRRKKARLEWAVQFYHRQLLQEGATRLLRFAASLKAFRQQLQAQQQMQAVHSLHHVVRRCAEHWKQKALGQGRESRPPGPLPNHDAAGAGDATLETKRRRARPQGALGSLVLPAGEPYLLDNAARSARKQPRRPHFLLESTQSQRLEKCQEWGRGIRPAGPSLPRPLLSGAPSAPGPELLLPPSSFTARGAGGLARVSPPHRLSPWACSVVWWLLHPQGEDGDIPVHSAAPGQAELEAELEGIQQQLQRYQSTKYNLWSCQRQASSLRRWLELSQEEPRPEDQDAEQQVQKELDEVELQIQRLAQDLQAQRQPVRACITCVQALRRLCADRGAKADRQPSGRRRDQNTKLP</sequence>
<gene>
    <name evidence="2" type="primary">Sfi1</name>
</gene>
<feature type="region of interest" description="Disordered" evidence="1">
    <location>
        <begin position="914"/>
        <end position="933"/>
    </location>
</feature>
<dbReference type="PANTHER" id="PTHR22028:SF4">
    <property type="entry name" value="PROTEIN SFI1 HOMOLOG"/>
    <property type="match status" value="1"/>
</dbReference>
<proteinExistence type="predicted"/>
<evidence type="ECO:0000313" key="2">
    <source>
        <dbReference type="Ensembl" id="ENSCCNP00000004224.1"/>
    </source>
</evidence>
<evidence type="ECO:0000256" key="1">
    <source>
        <dbReference type="SAM" id="MobiDB-lite"/>
    </source>
</evidence>
<feature type="region of interest" description="Disordered" evidence="1">
    <location>
        <begin position="1"/>
        <end position="22"/>
    </location>
</feature>
<organism evidence="2">
    <name type="scientific">Castor canadensis</name>
    <name type="common">American beaver</name>
    <dbReference type="NCBI Taxonomy" id="51338"/>
    <lineage>
        <taxon>Eukaryota</taxon>
        <taxon>Metazoa</taxon>
        <taxon>Chordata</taxon>
        <taxon>Craniata</taxon>
        <taxon>Vertebrata</taxon>
        <taxon>Euteleostomi</taxon>
        <taxon>Mammalia</taxon>
        <taxon>Eutheria</taxon>
        <taxon>Euarchontoglires</taxon>
        <taxon>Glires</taxon>
        <taxon>Rodentia</taxon>
        <taxon>Castorimorpha</taxon>
        <taxon>Castoridae</taxon>
        <taxon>Castor</taxon>
    </lineage>
</organism>